<gene>
    <name evidence="2" type="ORF">ABMA27_006593</name>
</gene>
<dbReference type="PANTHER" id="PTHR12242:SF49">
    <property type="entry name" value="HEADBUTT, ISOFORM E"/>
    <property type="match status" value="1"/>
</dbReference>
<feature type="transmembrane region" description="Helical" evidence="1">
    <location>
        <begin position="219"/>
        <end position="240"/>
    </location>
</feature>
<comment type="caution">
    <text evidence="2">The sequence shown here is derived from an EMBL/GenBank/DDBJ whole genome shotgun (WGS) entry which is preliminary data.</text>
</comment>
<keyword evidence="1" id="KW-0472">Membrane</keyword>
<keyword evidence="1" id="KW-1133">Transmembrane helix</keyword>
<dbReference type="Pfam" id="PF21534">
    <property type="entry name" value="Rost"/>
    <property type="match status" value="1"/>
</dbReference>
<keyword evidence="1" id="KW-0812">Transmembrane</keyword>
<feature type="transmembrane region" description="Helical" evidence="1">
    <location>
        <begin position="76"/>
        <end position="100"/>
    </location>
</feature>
<proteinExistence type="predicted"/>
<organism evidence="2 3">
    <name type="scientific">Loxostege sticticalis</name>
    <name type="common">Beet webworm moth</name>
    <dbReference type="NCBI Taxonomy" id="481309"/>
    <lineage>
        <taxon>Eukaryota</taxon>
        <taxon>Metazoa</taxon>
        <taxon>Ecdysozoa</taxon>
        <taxon>Arthropoda</taxon>
        <taxon>Hexapoda</taxon>
        <taxon>Insecta</taxon>
        <taxon>Pterygota</taxon>
        <taxon>Neoptera</taxon>
        <taxon>Endopterygota</taxon>
        <taxon>Lepidoptera</taxon>
        <taxon>Glossata</taxon>
        <taxon>Ditrysia</taxon>
        <taxon>Pyraloidea</taxon>
        <taxon>Crambidae</taxon>
        <taxon>Pyraustinae</taxon>
        <taxon>Loxostege</taxon>
    </lineage>
</organism>
<feature type="transmembrane region" description="Helical" evidence="1">
    <location>
        <begin position="148"/>
        <end position="168"/>
    </location>
</feature>
<keyword evidence="3" id="KW-1185">Reference proteome</keyword>
<evidence type="ECO:0000313" key="3">
    <source>
        <dbReference type="Proteomes" id="UP001549920"/>
    </source>
</evidence>
<sequence>MSAIKSYFKEEIQLRNLGLEHSKPPDFYLSVWQRNRSSVPLLVVRTLIFLASLGIVIASITLYIQDGLVKFWFIYLTHWGLTVMTLASLFAVVVSARCYIYGPLSSEFLLPWYVKVYWMLYNIAVPKAFLITLFYWTVLFEAGVDEELNHSLDIAVHGINSLLMFLLLITSSHPSRLVHVYQPVCFALVYVLFGVIYYLAGGTDTKGNPYVYSVVNWTYPGQTIGVAALTGLLLVVLYLLKVGIAKARDAISRKYVKPATPVEEAGVPLRQQTVV</sequence>
<accession>A0ABR3IJP0</accession>
<feature type="transmembrane region" description="Helical" evidence="1">
    <location>
        <begin position="180"/>
        <end position="199"/>
    </location>
</feature>
<evidence type="ECO:0000313" key="2">
    <source>
        <dbReference type="EMBL" id="KAL0901304.1"/>
    </source>
</evidence>
<dbReference type="EMBL" id="JBEUOH010000002">
    <property type="protein sequence ID" value="KAL0901304.1"/>
    <property type="molecule type" value="Genomic_DNA"/>
</dbReference>
<feature type="transmembrane region" description="Helical" evidence="1">
    <location>
        <begin position="42"/>
        <end position="64"/>
    </location>
</feature>
<evidence type="ECO:0000256" key="1">
    <source>
        <dbReference type="SAM" id="Phobius"/>
    </source>
</evidence>
<protein>
    <recommendedName>
        <fullName evidence="4">Protein rolling stone</fullName>
    </recommendedName>
</protein>
<reference evidence="2 3" key="1">
    <citation type="submission" date="2024-06" db="EMBL/GenBank/DDBJ databases">
        <title>A chromosome-level genome assembly of beet webworm, Loxostege sticticalis.</title>
        <authorList>
            <person name="Zhang Y."/>
        </authorList>
    </citation>
    <scope>NUCLEOTIDE SEQUENCE [LARGE SCALE GENOMIC DNA]</scope>
    <source>
        <strain evidence="2">AQ026</strain>
        <tissue evidence="2">Whole body</tissue>
    </source>
</reference>
<dbReference type="PANTHER" id="PTHR12242">
    <property type="entry name" value="OS02G0130600 PROTEIN-RELATED"/>
    <property type="match status" value="1"/>
</dbReference>
<evidence type="ECO:0008006" key="4">
    <source>
        <dbReference type="Google" id="ProtNLM"/>
    </source>
</evidence>
<name>A0ABR3IJP0_LOXSC</name>
<dbReference type="Proteomes" id="UP001549920">
    <property type="component" value="Unassembled WGS sequence"/>
</dbReference>
<feature type="transmembrane region" description="Helical" evidence="1">
    <location>
        <begin position="112"/>
        <end position="136"/>
    </location>
</feature>
<dbReference type="InterPro" id="IPR049352">
    <property type="entry name" value="Rost"/>
</dbReference>